<proteinExistence type="predicted"/>
<gene>
    <name evidence="1" type="ORF">IFM89_025889</name>
</gene>
<dbReference type="OrthoDB" id="1681423at2759"/>
<reference evidence="1 2" key="1">
    <citation type="submission" date="2020-10" db="EMBL/GenBank/DDBJ databases">
        <title>The Coptis chinensis genome and diversification of protoberbering-type alkaloids.</title>
        <authorList>
            <person name="Wang B."/>
            <person name="Shu S."/>
            <person name="Song C."/>
            <person name="Liu Y."/>
        </authorList>
    </citation>
    <scope>NUCLEOTIDE SEQUENCE [LARGE SCALE GENOMIC DNA]</scope>
    <source>
        <strain evidence="1">HL-2020</strain>
        <tissue evidence="1">Leaf</tissue>
    </source>
</reference>
<dbReference type="AlphaFoldDB" id="A0A835HXI3"/>
<accession>A0A835HXI3</accession>
<dbReference type="Proteomes" id="UP000631114">
    <property type="component" value="Unassembled WGS sequence"/>
</dbReference>
<keyword evidence="2" id="KW-1185">Reference proteome</keyword>
<organism evidence="1 2">
    <name type="scientific">Coptis chinensis</name>
    <dbReference type="NCBI Taxonomy" id="261450"/>
    <lineage>
        <taxon>Eukaryota</taxon>
        <taxon>Viridiplantae</taxon>
        <taxon>Streptophyta</taxon>
        <taxon>Embryophyta</taxon>
        <taxon>Tracheophyta</taxon>
        <taxon>Spermatophyta</taxon>
        <taxon>Magnoliopsida</taxon>
        <taxon>Ranunculales</taxon>
        <taxon>Ranunculaceae</taxon>
        <taxon>Coptidoideae</taxon>
        <taxon>Coptis</taxon>
    </lineage>
</organism>
<dbReference type="EMBL" id="JADFTS010000005">
    <property type="protein sequence ID" value="KAF9606516.1"/>
    <property type="molecule type" value="Genomic_DNA"/>
</dbReference>
<name>A0A835HXI3_9MAGN</name>
<comment type="caution">
    <text evidence="1">The sequence shown here is derived from an EMBL/GenBank/DDBJ whole genome shotgun (WGS) entry which is preliminary data.</text>
</comment>
<evidence type="ECO:0000313" key="2">
    <source>
        <dbReference type="Proteomes" id="UP000631114"/>
    </source>
</evidence>
<evidence type="ECO:0000313" key="1">
    <source>
        <dbReference type="EMBL" id="KAF9606516.1"/>
    </source>
</evidence>
<sequence length="271" mass="29924">MVDNLEPKQEVSKVADVSIDSNFDVGISREETSMQFETYVISTDLSQGQELIWGPTAAKCGNGLSMDIGSPDSTGSYNTAYEQEILSPKVDDKIKSTFAEKQGETVIEKYENPTVEAKCSVERFNIALSSKDWNIHAEVTEVSKAFNKNSYGSETVASNVDSIIAETVPSAFKEDQESYSEKLGQHQISEEKQVVTLGRTDSGKSNIPLFSFLKEESYSAGSQQEQERLVANNAIEENRNSHNYTVMAIASQGGEKRKPRPFFFSVCMCGT</sequence>
<protein>
    <submittedName>
        <fullName evidence="1">Uncharacterized protein</fullName>
    </submittedName>
</protein>